<dbReference type="Pfam" id="PF00970">
    <property type="entry name" value="FAD_binding_6"/>
    <property type="match status" value="1"/>
</dbReference>
<keyword evidence="5" id="KW-0274">FAD</keyword>
<evidence type="ECO:0000256" key="5">
    <source>
        <dbReference type="ARBA" id="ARBA00022827"/>
    </source>
</evidence>
<dbReference type="PRINTS" id="PR00406">
    <property type="entry name" value="CYTB5RDTASE"/>
</dbReference>
<sequence length="369" mass="40767">MLFNIFKKNKVEKKRGSQYLSLKVREVVKETEDAVTVYFEQPDPYLDYKPGQFLTLILEVNGKEERRSYSLSTSPYVDPHPGITVKRVEGGLVSNHLNDGIRPGKTIEVMKPMGHFTTDFHSKNKNHFILIAGGSGITPIMGIAKSVLVNEPNSKVTLVYCNRSEDQIIFDTVIQEMVAKNPGRFEVVHTLTQPANEWAGYKGRLDEAKIERILQEHYYPEAGKEIFFLCGPEGLMEASIEALVKLGKDEESIHRESFYTSSTEEAEAKSPSSDGSPAITREVTIALEGESHTYEVGPGKTILEAGLDAGYDMPYSCQSGLCTACRGKLSSGKVKMDQDAGLSASEKEEGYILCCVAHPESGDIKIEIG</sequence>
<dbReference type="PROSITE" id="PS51085">
    <property type="entry name" value="2FE2S_FER_2"/>
    <property type="match status" value="1"/>
</dbReference>
<dbReference type="SUPFAM" id="SSF54292">
    <property type="entry name" value="2Fe-2S ferredoxin-like"/>
    <property type="match status" value="1"/>
</dbReference>
<evidence type="ECO:0000256" key="3">
    <source>
        <dbReference type="ARBA" id="ARBA00022714"/>
    </source>
</evidence>
<evidence type="ECO:0000256" key="7">
    <source>
        <dbReference type="ARBA" id="ARBA00023004"/>
    </source>
</evidence>
<dbReference type="CDD" id="cd00207">
    <property type="entry name" value="fer2"/>
    <property type="match status" value="1"/>
</dbReference>
<dbReference type="PROSITE" id="PS00197">
    <property type="entry name" value="2FE2S_FER_1"/>
    <property type="match status" value="1"/>
</dbReference>
<evidence type="ECO:0000259" key="10">
    <source>
        <dbReference type="PROSITE" id="PS51085"/>
    </source>
</evidence>
<dbReference type="Gene3D" id="3.40.50.80">
    <property type="entry name" value="Nucleotide-binding domain of ferredoxin-NADP reductase (FNR) module"/>
    <property type="match status" value="1"/>
</dbReference>
<evidence type="ECO:0000256" key="9">
    <source>
        <dbReference type="SAM" id="MobiDB-lite"/>
    </source>
</evidence>
<accession>A0A918Q8V1</accession>
<dbReference type="CDD" id="cd06214">
    <property type="entry name" value="PA_degradation_oxidoreductase_like"/>
    <property type="match status" value="1"/>
</dbReference>
<reference evidence="12" key="1">
    <citation type="journal article" date="2014" name="Int. J. Syst. Evol. Microbiol.">
        <title>Complete genome sequence of Corynebacterium casei LMG S-19264T (=DSM 44701T), isolated from a smear-ripened cheese.</title>
        <authorList>
            <consortium name="US DOE Joint Genome Institute (JGI-PGF)"/>
            <person name="Walter F."/>
            <person name="Albersmeier A."/>
            <person name="Kalinowski J."/>
            <person name="Ruckert C."/>
        </authorList>
    </citation>
    <scope>NUCLEOTIDE SEQUENCE</scope>
    <source>
        <strain evidence="12">KCTC 12368</strain>
    </source>
</reference>
<dbReference type="GO" id="GO:0050660">
    <property type="term" value="F:flavin adenine dinucleotide binding"/>
    <property type="evidence" value="ECO:0007669"/>
    <property type="project" value="TreeGrafter"/>
</dbReference>
<dbReference type="InterPro" id="IPR006058">
    <property type="entry name" value="2Fe2S_fd_BS"/>
</dbReference>
<gene>
    <name evidence="12" type="primary">paaE</name>
    <name evidence="12" type="ORF">GCM10007049_31450</name>
</gene>
<dbReference type="Pfam" id="PF00175">
    <property type="entry name" value="NAD_binding_1"/>
    <property type="match status" value="1"/>
</dbReference>
<dbReference type="InterPro" id="IPR001433">
    <property type="entry name" value="OxRdtase_FAD/NAD-bd"/>
</dbReference>
<name>A0A918Q8V1_9BACT</name>
<comment type="cofactor">
    <cofactor evidence="1">
        <name>FAD</name>
        <dbReference type="ChEBI" id="CHEBI:57692"/>
    </cofactor>
</comment>
<dbReference type="Gene3D" id="3.10.20.30">
    <property type="match status" value="1"/>
</dbReference>
<feature type="region of interest" description="Disordered" evidence="9">
    <location>
        <begin position="258"/>
        <end position="277"/>
    </location>
</feature>
<dbReference type="RefSeq" id="WP_018475525.1">
    <property type="nucleotide sequence ID" value="NZ_BMWX01000006.1"/>
</dbReference>
<dbReference type="Proteomes" id="UP000619457">
    <property type="component" value="Unassembled WGS sequence"/>
</dbReference>
<keyword evidence="13" id="KW-1185">Reference proteome</keyword>
<dbReference type="InterPro" id="IPR050415">
    <property type="entry name" value="MRET"/>
</dbReference>
<keyword evidence="2" id="KW-0285">Flavoprotein</keyword>
<dbReference type="InterPro" id="IPR001709">
    <property type="entry name" value="Flavoprot_Pyr_Nucl_cyt_Rdtase"/>
</dbReference>
<dbReference type="Gene3D" id="2.40.30.10">
    <property type="entry name" value="Translation factors"/>
    <property type="match status" value="1"/>
</dbReference>
<dbReference type="InterPro" id="IPR012675">
    <property type="entry name" value="Beta-grasp_dom_sf"/>
</dbReference>
<dbReference type="GO" id="GO:0016491">
    <property type="term" value="F:oxidoreductase activity"/>
    <property type="evidence" value="ECO:0007669"/>
    <property type="project" value="UniProtKB-KW"/>
</dbReference>
<dbReference type="AlphaFoldDB" id="A0A918Q8V1"/>
<dbReference type="SUPFAM" id="SSF52343">
    <property type="entry name" value="Ferredoxin reductase-like, C-terminal NADP-linked domain"/>
    <property type="match status" value="1"/>
</dbReference>
<evidence type="ECO:0000313" key="12">
    <source>
        <dbReference type="EMBL" id="GGZ35880.1"/>
    </source>
</evidence>
<dbReference type="InterPro" id="IPR017927">
    <property type="entry name" value="FAD-bd_FR_type"/>
</dbReference>
<dbReference type="InterPro" id="IPR036010">
    <property type="entry name" value="2Fe-2S_ferredoxin-like_sf"/>
</dbReference>
<keyword evidence="3" id="KW-0001">2Fe-2S</keyword>
<dbReference type="GO" id="GO:0051537">
    <property type="term" value="F:2 iron, 2 sulfur cluster binding"/>
    <property type="evidence" value="ECO:0007669"/>
    <property type="project" value="UniProtKB-KW"/>
</dbReference>
<organism evidence="12 13">
    <name type="scientific">Echinicola pacifica</name>
    <dbReference type="NCBI Taxonomy" id="346377"/>
    <lineage>
        <taxon>Bacteria</taxon>
        <taxon>Pseudomonadati</taxon>
        <taxon>Bacteroidota</taxon>
        <taxon>Cytophagia</taxon>
        <taxon>Cytophagales</taxon>
        <taxon>Cyclobacteriaceae</taxon>
        <taxon>Echinicola</taxon>
    </lineage>
</organism>
<dbReference type="SUPFAM" id="SSF63380">
    <property type="entry name" value="Riboflavin synthase domain-like"/>
    <property type="match status" value="1"/>
</dbReference>
<keyword evidence="8" id="KW-0411">Iron-sulfur</keyword>
<dbReference type="PANTHER" id="PTHR47354:SF8">
    <property type="entry name" value="1,2-PHENYLACETYL-COA EPOXIDASE, SUBUNIT E"/>
    <property type="match status" value="1"/>
</dbReference>
<dbReference type="EMBL" id="BMWX01000006">
    <property type="protein sequence ID" value="GGZ35880.1"/>
    <property type="molecule type" value="Genomic_DNA"/>
</dbReference>
<keyword evidence="6" id="KW-0560">Oxidoreductase</keyword>
<dbReference type="Pfam" id="PF00111">
    <property type="entry name" value="Fer2"/>
    <property type="match status" value="1"/>
</dbReference>
<protein>
    <submittedName>
        <fullName evidence="12">Phenylacetic acid degradation protein</fullName>
    </submittedName>
</protein>
<keyword evidence="7" id="KW-0408">Iron</keyword>
<dbReference type="GO" id="GO:0046872">
    <property type="term" value="F:metal ion binding"/>
    <property type="evidence" value="ECO:0007669"/>
    <property type="project" value="UniProtKB-KW"/>
</dbReference>
<keyword evidence="4" id="KW-0479">Metal-binding</keyword>
<proteinExistence type="predicted"/>
<dbReference type="PRINTS" id="PR00371">
    <property type="entry name" value="FPNCR"/>
</dbReference>
<feature type="domain" description="2Fe-2S ferredoxin-type" evidence="10">
    <location>
        <begin position="281"/>
        <end position="369"/>
    </location>
</feature>
<evidence type="ECO:0000256" key="8">
    <source>
        <dbReference type="ARBA" id="ARBA00023014"/>
    </source>
</evidence>
<evidence type="ECO:0000256" key="6">
    <source>
        <dbReference type="ARBA" id="ARBA00023002"/>
    </source>
</evidence>
<dbReference type="InterPro" id="IPR017938">
    <property type="entry name" value="Riboflavin_synthase-like_b-brl"/>
</dbReference>
<dbReference type="InterPro" id="IPR008333">
    <property type="entry name" value="Cbr1-like_FAD-bd_dom"/>
</dbReference>
<evidence type="ECO:0000313" key="13">
    <source>
        <dbReference type="Proteomes" id="UP000619457"/>
    </source>
</evidence>
<comment type="caution">
    <text evidence="12">The sequence shown here is derived from an EMBL/GenBank/DDBJ whole genome shotgun (WGS) entry which is preliminary data.</text>
</comment>
<evidence type="ECO:0000256" key="1">
    <source>
        <dbReference type="ARBA" id="ARBA00001974"/>
    </source>
</evidence>
<evidence type="ECO:0000256" key="4">
    <source>
        <dbReference type="ARBA" id="ARBA00022723"/>
    </source>
</evidence>
<dbReference type="PANTHER" id="PTHR47354">
    <property type="entry name" value="NADH OXIDOREDUCTASE HCR"/>
    <property type="match status" value="1"/>
</dbReference>
<feature type="domain" description="FAD-binding FR-type" evidence="11">
    <location>
        <begin position="17"/>
        <end position="119"/>
    </location>
</feature>
<dbReference type="InterPro" id="IPR039261">
    <property type="entry name" value="FNR_nucleotide-bd"/>
</dbReference>
<reference evidence="12" key="2">
    <citation type="submission" date="2020-09" db="EMBL/GenBank/DDBJ databases">
        <authorList>
            <person name="Sun Q."/>
            <person name="Kim S."/>
        </authorList>
    </citation>
    <scope>NUCLEOTIDE SEQUENCE</scope>
    <source>
        <strain evidence="12">KCTC 12368</strain>
    </source>
</reference>
<evidence type="ECO:0000256" key="2">
    <source>
        <dbReference type="ARBA" id="ARBA00022630"/>
    </source>
</evidence>
<evidence type="ECO:0000259" key="11">
    <source>
        <dbReference type="PROSITE" id="PS51384"/>
    </source>
</evidence>
<dbReference type="PROSITE" id="PS51384">
    <property type="entry name" value="FAD_FR"/>
    <property type="match status" value="1"/>
</dbReference>
<dbReference type="InterPro" id="IPR001041">
    <property type="entry name" value="2Fe-2S_ferredoxin-type"/>
</dbReference>